<keyword evidence="4" id="KW-0762">Sugar transport</keyword>
<gene>
    <name evidence="11" type="ORF">A5844_002643</name>
</gene>
<keyword evidence="6" id="KW-0547">Nucleotide-binding</keyword>
<evidence type="ECO:0000256" key="9">
    <source>
        <dbReference type="ARBA" id="ARBA00023136"/>
    </source>
</evidence>
<comment type="subcellular location">
    <subcellularLocation>
        <location evidence="1">Cell membrane</location>
        <topology evidence="1">Peripheral membrane protein</topology>
    </subcellularLocation>
</comment>
<dbReference type="PROSITE" id="PS50893">
    <property type="entry name" value="ABC_TRANSPORTER_2"/>
    <property type="match status" value="2"/>
</dbReference>
<dbReference type="InterPro" id="IPR003593">
    <property type="entry name" value="AAA+_ATPase"/>
</dbReference>
<keyword evidence="8" id="KW-1278">Translocase</keyword>
<evidence type="ECO:0000256" key="5">
    <source>
        <dbReference type="ARBA" id="ARBA00022737"/>
    </source>
</evidence>
<dbReference type="SMART" id="SM00382">
    <property type="entry name" value="AAA"/>
    <property type="match status" value="2"/>
</dbReference>
<dbReference type="Pfam" id="PF00005">
    <property type="entry name" value="ABC_tran"/>
    <property type="match status" value="2"/>
</dbReference>
<reference evidence="11 12" key="1">
    <citation type="submission" date="2017-05" db="EMBL/GenBank/DDBJ databases">
        <title>The Genome Sequence of Enterococcus sp. 10A9_DIV0425.</title>
        <authorList>
            <consortium name="The Broad Institute Genomics Platform"/>
            <consortium name="The Broad Institute Genomic Center for Infectious Diseases"/>
            <person name="Earl A."/>
            <person name="Manson A."/>
            <person name="Schwartman J."/>
            <person name="Gilmore M."/>
            <person name="Abouelleil A."/>
            <person name="Cao P."/>
            <person name="Chapman S."/>
            <person name="Cusick C."/>
            <person name="Shea T."/>
            <person name="Young S."/>
            <person name="Neafsey D."/>
            <person name="Nusbaum C."/>
            <person name="Birren B."/>
        </authorList>
    </citation>
    <scope>NUCLEOTIDE SEQUENCE [LARGE SCALE GENOMIC DNA]</scope>
    <source>
        <strain evidence="11 12">10A9_DIV0425</strain>
    </source>
</reference>
<dbReference type="CDD" id="cd03215">
    <property type="entry name" value="ABC_Carb_Monos_II"/>
    <property type="match status" value="1"/>
</dbReference>
<name>A0A242JVL5_9ENTE</name>
<dbReference type="PANTHER" id="PTHR43790:SF3">
    <property type="entry name" value="D-ALLOSE IMPORT ATP-BINDING PROTEIN ALSA-RELATED"/>
    <property type="match status" value="1"/>
</dbReference>
<dbReference type="EMBL" id="NGMO01000005">
    <property type="protein sequence ID" value="OTP06937.1"/>
    <property type="molecule type" value="Genomic_DNA"/>
</dbReference>
<dbReference type="STRING" id="1987383.A5844_002643"/>
<keyword evidence="3" id="KW-1003">Cell membrane</keyword>
<dbReference type="FunFam" id="3.40.50.300:FF:000127">
    <property type="entry name" value="Ribose import ATP-binding protein RbsA"/>
    <property type="match status" value="1"/>
</dbReference>
<dbReference type="AlphaFoldDB" id="A0A242JVL5"/>
<feature type="domain" description="ABC transporter" evidence="10">
    <location>
        <begin position="255"/>
        <end position="496"/>
    </location>
</feature>
<evidence type="ECO:0000256" key="6">
    <source>
        <dbReference type="ARBA" id="ARBA00022741"/>
    </source>
</evidence>
<evidence type="ECO:0000313" key="11">
    <source>
        <dbReference type="EMBL" id="OTP06937.1"/>
    </source>
</evidence>
<keyword evidence="12" id="KW-1185">Reference proteome</keyword>
<evidence type="ECO:0000256" key="4">
    <source>
        <dbReference type="ARBA" id="ARBA00022597"/>
    </source>
</evidence>
<dbReference type="GO" id="GO:0016887">
    <property type="term" value="F:ATP hydrolysis activity"/>
    <property type="evidence" value="ECO:0007669"/>
    <property type="project" value="InterPro"/>
</dbReference>
<dbReference type="CDD" id="cd03216">
    <property type="entry name" value="ABC_Carb_Monos_I"/>
    <property type="match status" value="1"/>
</dbReference>
<keyword evidence="2" id="KW-0813">Transport</keyword>
<dbReference type="InterPro" id="IPR017871">
    <property type="entry name" value="ABC_transporter-like_CS"/>
</dbReference>
<dbReference type="PROSITE" id="PS00211">
    <property type="entry name" value="ABC_TRANSPORTER_1"/>
    <property type="match status" value="1"/>
</dbReference>
<dbReference type="Proteomes" id="UP000194933">
    <property type="component" value="Unassembled WGS sequence"/>
</dbReference>
<evidence type="ECO:0000256" key="8">
    <source>
        <dbReference type="ARBA" id="ARBA00022967"/>
    </source>
</evidence>
<sequence length="505" mass="56458">MGKERLFLMTDIEKSFGSVQVLKKVKLEVYKGEIHAFMGENGAGKSTLMNILAGLIDKDAGEILFDGQKISKMTPDIATALGIAFVHQELNLAEDLSVAENIFLGRLPYKNKHLGIIDFKRLYEETQQWLNLVGATMLPTTLVASLSTANKQLVEIAKALSLNAKVIIFDEPTTALSEKDVEVLFIIIRRLKEKGVSSIYISHRMKEIFELGERITIMRDGEYIMTDEVKRLTENQIITKLVGRELKDLYPKQETNRKEVYLQVKHLSDRVGRVKDVSFQARQGEVVGFAGLVGSGRTETMRLIFGADSAKSGEIKLGNQKVIIKQPVDAIRHGICLLTEDRKHQGLFLGMSIKDNITITNLNSFLLRHSALSNAAHHFVQQVNIKISNIEDPVASLSGGNQQKVVLSKWLNTSNQVYIFDEPTKGIDVGAKSEIYTIINQLALQGKTILIVSSEIPELLGICDRIHVFREGEITGEIIVDEYPEKEEAQELIMAYATLKKPRTP</sequence>
<evidence type="ECO:0000256" key="2">
    <source>
        <dbReference type="ARBA" id="ARBA00022448"/>
    </source>
</evidence>
<comment type="caution">
    <text evidence="11">The sequence shown here is derived from an EMBL/GenBank/DDBJ whole genome shotgun (WGS) entry which is preliminary data.</text>
</comment>
<evidence type="ECO:0000313" key="12">
    <source>
        <dbReference type="Proteomes" id="UP000194933"/>
    </source>
</evidence>
<evidence type="ECO:0000259" key="10">
    <source>
        <dbReference type="PROSITE" id="PS50893"/>
    </source>
</evidence>
<proteinExistence type="predicted"/>
<evidence type="ECO:0000256" key="3">
    <source>
        <dbReference type="ARBA" id="ARBA00022475"/>
    </source>
</evidence>
<evidence type="ECO:0000256" key="7">
    <source>
        <dbReference type="ARBA" id="ARBA00022840"/>
    </source>
</evidence>
<organism evidence="11 12">
    <name type="scientific">Candidatus Enterococcus wittei</name>
    <dbReference type="NCBI Taxonomy" id="1987383"/>
    <lineage>
        <taxon>Bacteria</taxon>
        <taxon>Bacillati</taxon>
        <taxon>Bacillota</taxon>
        <taxon>Bacilli</taxon>
        <taxon>Lactobacillales</taxon>
        <taxon>Enterococcaceae</taxon>
        <taxon>Enterococcus</taxon>
    </lineage>
</organism>
<keyword evidence="7" id="KW-0067">ATP-binding</keyword>
<dbReference type="GO" id="GO:0005524">
    <property type="term" value="F:ATP binding"/>
    <property type="evidence" value="ECO:0007669"/>
    <property type="project" value="UniProtKB-KW"/>
</dbReference>
<protein>
    <recommendedName>
        <fullName evidence="10">ABC transporter domain-containing protein</fullName>
    </recommendedName>
</protein>
<evidence type="ECO:0000256" key="1">
    <source>
        <dbReference type="ARBA" id="ARBA00004202"/>
    </source>
</evidence>
<keyword evidence="5" id="KW-0677">Repeat</keyword>
<accession>A0A242JVL5</accession>
<dbReference type="InterPro" id="IPR003439">
    <property type="entry name" value="ABC_transporter-like_ATP-bd"/>
</dbReference>
<dbReference type="GO" id="GO:0005886">
    <property type="term" value="C:plasma membrane"/>
    <property type="evidence" value="ECO:0007669"/>
    <property type="project" value="UniProtKB-SubCell"/>
</dbReference>
<dbReference type="Gene3D" id="3.40.50.300">
    <property type="entry name" value="P-loop containing nucleotide triphosphate hydrolases"/>
    <property type="match status" value="2"/>
</dbReference>
<dbReference type="InterPro" id="IPR027417">
    <property type="entry name" value="P-loop_NTPase"/>
</dbReference>
<dbReference type="SUPFAM" id="SSF52540">
    <property type="entry name" value="P-loop containing nucleoside triphosphate hydrolases"/>
    <property type="match status" value="2"/>
</dbReference>
<dbReference type="PANTHER" id="PTHR43790">
    <property type="entry name" value="CARBOHYDRATE TRANSPORT ATP-BINDING PROTEIN MG119-RELATED"/>
    <property type="match status" value="1"/>
</dbReference>
<keyword evidence="9" id="KW-0472">Membrane</keyword>
<dbReference type="RefSeq" id="WP_086285657.1">
    <property type="nucleotide sequence ID" value="NZ_NGMO01000005.1"/>
</dbReference>
<feature type="domain" description="ABC transporter" evidence="10">
    <location>
        <begin position="7"/>
        <end position="245"/>
    </location>
</feature>
<dbReference type="InterPro" id="IPR050107">
    <property type="entry name" value="ABC_carbohydrate_import_ATPase"/>
</dbReference>